<feature type="non-terminal residue" evidence="2">
    <location>
        <position position="128"/>
    </location>
</feature>
<reference evidence="2" key="1">
    <citation type="submission" date="2020-02" db="EMBL/GenBank/DDBJ databases">
        <authorList>
            <person name="Meier V. D."/>
        </authorList>
    </citation>
    <scope>NUCLEOTIDE SEQUENCE</scope>
    <source>
        <strain evidence="2">AVDCRST_MAG25</strain>
    </source>
</reference>
<protein>
    <submittedName>
        <fullName evidence="2">Lactam utilization protein LamB</fullName>
    </submittedName>
</protein>
<organism evidence="2">
    <name type="scientific">uncultured Rubrobacteraceae bacterium</name>
    <dbReference type="NCBI Taxonomy" id="349277"/>
    <lineage>
        <taxon>Bacteria</taxon>
        <taxon>Bacillati</taxon>
        <taxon>Actinomycetota</taxon>
        <taxon>Rubrobacteria</taxon>
        <taxon>Rubrobacterales</taxon>
        <taxon>Rubrobacteraceae</taxon>
        <taxon>environmental samples</taxon>
    </lineage>
</organism>
<feature type="region of interest" description="Disordered" evidence="1">
    <location>
        <begin position="20"/>
        <end position="128"/>
    </location>
</feature>
<dbReference type="EMBL" id="CADCVI010000252">
    <property type="protein sequence ID" value="CAA9496570.1"/>
    <property type="molecule type" value="Genomic_DNA"/>
</dbReference>
<feature type="compositionally biased region" description="Basic and acidic residues" evidence="1">
    <location>
        <begin position="21"/>
        <end position="54"/>
    </location>
</feature>
<feature type="compositionally biased region" description="Basic residues" evidence="1">
    <location>
        <begin position="108"/>
        <end position="128"/>
    </location>
</feature>
<gene>
    <name evidence="2" type="ORF">AVDCRST_MAG25-3676</name>
</gene>
<feature type="non-terminal residue" evidence="2">
    <location>
        <position position="1"/>
    </location>
</feature>
<name>A0A6J4SMF5_9ACTN</name>
<feature type="compositionally biased region" description="Basic residues" evidence="1">
    <location>
        <begin position="55"/>
        <end position="71"/>
    </location>
</feature>
<proteinExistence type="predicted"/>
<evidence type="ECO:0000313" key="2">
    <source>
        <dbReference type="EMBL" id="CAA9496570.1"/>
    </source>
</evidence>
<dbReference type="AlphaFoldDB" id="A0A6J4SMF5"/>
<accession>A0A6J4SMF5</accession>
<sequence>AHRLQLRHGRELRTLHFRGRRGADALHKLGERGRRLPRGRPDHDAEDRRAGEAARRRRGGPQRIPGPRRVRAAGDERSSGGGPGRAALPARGVEGIRAAARYGCPARKAARLSLHGRRPRRRDRARDR</sequence>
<evidence type="ECO:0000256" key="1">
    <source>
        <dbReference type="SAM" id="MobiDB-lite"/>
    </source>
</evidence>